<dbReference type="AlphaFoldDB" id="A0A1T4PWB0"/>
<dbReference type="OrthoDB" id="9799090at2"/>
<feature type="transmembrane region" description="Helical" evidence="1">
    <location>
        <begin position="12"/>
        <end position="32"/>
    </location>
</feature>
<feature type="transmembrane region" description="Helical" evidence="1">
    <location>
        <begin position="75"/>
        <end position="95"/>
    </location>
</feature>
<dbReference type="InterPro" id="IPR015449">
    <property type="entry name" value="K_chnl_Ca-activ_SK"/>
</dbReference>
<proteinExistence type="predicted"/>
<organism evidence="3 4">
    <name type="scientific">Cetobacterium ceti</name>
    <dbReference type="NCBI Taxonomy" id="180163"/>
    <lineage>
        <taxon>Bacteria</taxon>
        <taxon>Fusobacteriati</taxon>
        <taxon>Fusobacteriota</taxon>
        <taxon>Fusobacteriia</taxon>
        <taxon>Fusobacteriales</taxon>
        <taxon>Fusobacteriaceae</taxon>
        <taxon>Cetobacterium</taxon>
    </lineage>
</organism>
<dbReference type="Pfam" id="PF07885">
    <property type="entry name" value="Ion_trans_2"/>
    <property type="match status" value="1"/>
</dbReference>
<protein>
    <submittedName>
        <fullName evidence="3">Ion channel</fullName>
    </submittedName>
</protein>
<keyword evidence="4" id="KW-1185">Reference proteome</keyword>
<evidence type="ECO:0000256" key="1">
    <source>
        <dbReference type="SAM" id="Phobius"/>
    </source>
</evidence>
<dbReference type="PANTHER" id="PTHR10153">
    <property type="entry name" value="SMALL CONDUCTANCE CALCIUM-ACTIVATED POTASSIUM CHANNEL"/>
    <property type="match status" value="1"/>
</dbReference>
<dbReference type="GO" id="GO:0016286">
    <property type="term" value="F:small conductance calcium-activated potassium channel activity"/>
    <property type="evidence" value="ECO:0007669"/>
    <property type="project" value="InterPro"/>
</dbReference>
<evidence type="ECO:0000259" key="2">
    <source>
        <dbReference type="Pfam" id="PF07885"/>
    </source>
</evidence>
<dbReference type="GO" id="GO:0016020">
    <property type="term" value="C:membrane"/>
    <property type="evidence" value="ECO:0007669"/>
    <property type="project" value="InterPro"/>
</dbReference>
<dbReference type="STRING" id="180163.SAMN02745174_02083"/>
<accession>A0A1T4PWB0</accession>
<keyword evidence="1" id="KW-0812">Transmembrane</keyword>
<reference evidence="3 4" key="1">
    <citation type="submission" date="2017-02" db="EMBL/GenBank/DDBJ databases">
        <authorList>
            <person name="Peterson S.W."/>
        </authorList>
    </citation>
    <scope>NUCLEOTIDE SEQUENCE [LARGE SCALE GENOMIC DNA]</scope>
    <source>
        <strain evidence="3 4">ATCC 700028</strain>
    </source>
</reference>
<keyword evidence="1" id="KW-1133">Transmembrane helix</keyword>
<name>A0A1T4PWB0_9FUSO</name>
<keyword evidence="1" id="KW-0472">Membrane</keyword>
<evidence type="ECO:0000313" key="4">
    <source>
        <dbReference type="Proteomes" id="UP000191153"/>
    </source>
</evidence>
<dbReference type="EMBL" id="FUWX01000016">
    <property type="protein sequence ID" value="SJZ95850.1"/>
    <property type="molecule type" value="Genomic_DNA"/>
</dbReference>
<dbReference type="Gene3D" id="1.10.287.70">
    <property type="match status" value="1"/>
</dbReference>
<evidence type="ECO:0000313" key="3">
    <source>
        <dbReference type="EMBL" id="SJZ95850.1"/>
    </source>
</evidence>
<dbReference type="InterPro" id="IPR013099">
    <property type="entry name" value="K_chnl_dom"/>
</dbReference>
<dbReference type="SUPFAM" id="SSF81324">
    <property type="entry name" value="Voltage-gated potassium channels"/>
    <property type="match status" value="1"/>
</dbReference>
<dbReference type="RefSeq" id="WP_078694534.1">
    <property type="nucleotide sequence ID" value="NZ_FUWX01000016.1"/>
</dbReference>
<gene>
    <name evidence="3" type="ORF">SAMN02745174_02083</name>
</gene>
<dbReference type="Proteomes" id="UP000191153">
    <property type="component" value="Unassembled WGS sequence"/>
</dbReference>
<feature type="transmembrane region" description="Helical" evidence="1">
    <location>
        <begin position="44"/>
        <end position="63"/>
    </location>
</feature>
<feature type="domain" description="Potassium channel" evidence="2">
    <location>
        <begin position="18"/>
        <end position="96"/>
    </location>
</feature>
<sequence length="122" mass="13606">MNSNKNNDTMIFYGLLYIGLIFVFGIIYICIGKGNFKLPADEDYNFITFMYFSSITMTTLGYGDILPVTSLARGLASIQTILGIVIIGFFLNSVASKQAEDLALLEERSCQLGLQHTMKYGY</sequence>